<protein>
    <submittedName>
        <fullName evidence="2">Uncharacterized protein</fullName>
    </submittedName>
</protein>
<evidence type="ECO:0000313" key="3">
    <source>
        <dbReference type="Proteomes" id="UP000013909"/>
    </source>
</evidence>
<keyword evidence="1" id="KW-0472">Membrane</keyword>
<keyword evidence="1" id="KW-1133">Transmembrane helix</keyword>
<accession>R7ZXY5</accession>
<name>R7ZXY5_9BACT</name>
<evidence type="ECO:0000256" key="1">
    <source>
        <dbReference type="SAM" id="Phobius"/>
    </source>
</evidence>
<evidence type="ECO:0000313" key="2">
    <source>
        <dbReference type="EMBL" id="EON78878.1"/>
    </source>
</evidence>
<dbReference type="EMBL" id="AQHR01000022">
    <property type="protein sequence ID" value="EON78878.1"/>
    <property type="molecule type" value="Genomic_DNA"/>
</dbReference>
<proteinExistence type="predicted"/>
<feature type="transmembrane region" description="Helical" evidence="1">
    <location>
        <begin position="21"/>
        <end position="43"/>
    </location>
</feature>
<dbReference type="AlphaFoldDB" id="R7ZXY5"/>
<reference evidence="2 3" key="1">
    <citation type="submission" date="2013-02" db="EMBL/GenBank/DDBJ databases">
        <title>A novel strain isolated from Lonar lake, Maharashtra, India.</title>
        <authorList>
            <person name="Singh A."/>
        </authorList>
    </citation>
    <scope>NUCLEOTIDE SEQUENCE [LARGE SCALE GENOMIC DNA]</scope>
    <source>
        <strain evidence="2 3">AK24</strain>
    </source>
</reference>
<keyword evidence="3" id="KW-1185">Reference proteome</keyword>
<organism evidence="2 3">
    <name type="scientific">Lunatimonas lonarensis</name>
    <dbReference type="NCBI Taxonomy" id="1232681"/>
    <lineage>
        <taxon>Bacteria</taxon>
        <taxon>Pseudomonadati</taxon>
        <taxon>Bacteroidota</taxon>
        <taxon>Cytophagia</taxon>
        <taxon>Cytophagales</taxon>
        <taxon>Cyclobacteriaceae</taxon>
    </lineage>
</organism>
<comment type="caution">
    <text evidence="2">The sequence shown here is derived from an EMBL/GenBank/DDBJ whole genome shotgun (WGS) entry which is preliminary data.</text>
</comment>
<dbReference type="Proteomes" id="UP000013909">
    <property type="component" value="Unassembled WGS sequence"/>
</dbReference>
<sequence>MMVSIYAKLTDDVKEYHTVRAIISIRLILCSEVFIRSFMGYWVKC</sequence>
<keyword evidence="1" id="KW-0812">Transmembrane</keyword>
<gene>
    <name evidence="2" type="ORF">ADIS_0775</name>
</gene>